<evidence type="ECO:0000313" key="2">
    <source>
        <dbReference type="EMBL" id="NYE05360.1"/>
    </source>
</evidence>
<dbReference type="Proteomes" id="UP000548423">
    <property type="component" value="Unassembled WGS sequence"/>
</dbReference>
<keyword evidence="2" id="KW-0540">Nuclease</keyword>
<accession>A0A852T985</accession>
<gene>
    <name evidence="2" type="ORF">F4694_002113</name>
</gene>
<proteinExistence type="predicted"/>
<organism evidence="2 3">
    <name type="scientific">Neobacillus niacini</name>
    <dbReference type="NCBI Taxonomy" id="86668"/>
    <lineage>
        <taxon>Bacteria</taxon>
        <taxon>Bacillati</taxon>
        <taxon>Bacillota</taxon>
        <taxon>Bacilli</taxon>
        <taxon>Bacillales</taxon>
        <taxon>Bacillaceae</taxon>
        <taxon>Neobacillus</taxon>
    </lineage>
</organism>
<dbReference type="GO" id="GO:0004527">
    <property type="term" value="F:exonuclease activity"/>
    <property type="evidence" value="ECO:0007669"/>
    <property type="project" value="UniProtKB-KW"/>
</dbReference>
<dbReference type="AlphaFoldDB" id="A0A852T985"/>
<comment type="caution">
    <text evidence="2">The sequence shown here is derived from an EMBL/GenBank/DDBJ whole genome shotgun (WGS) entry which is preliminary data.</text>
</comment>
<protein>
    <submittedName>
        <fullName evidence="2">DNA repair exonuclease SbcCD ATPase subunit</fullName>
    </submittedName>
</protein>
<dbReference type="Gene3D" id="1.20.120.570">
    <property type="entry name" value="YkyA-like"/>
    <property type="match status" value="1"/>
</dbReference>
<sequence>MSAISVKRIIFSTLAISFLLTGCVSKEKTTERMYQALENIVEAEKAFEEQQEPLVELEKQEKEIYNQIMALGMKQHDEIVKLSDEALSIIDKRREHLQKEIDSINASKAEFKNSEEIRNEIDNSEQRKKVTELLEIMSNRYKVHNKLAKEYSTALDNDKELYQMLKNESISYEKLEDHVTNLNTIYQKVYDANEEFNELTAQYNKKKLEFYEEAGLKLENE</sequence>
<dbReference type="Pfam" id="PF10368">
    <property type="entry name" value="YkyA"/>
    <property type="match status" value="1"/>
</dbReference>
<dbReference type="InterPro" id="IPR036785">
    <property type="entry name" value="YkyA-like_sf"/>
</dbReference>
<name>A0A852T985_9BACI</name>
<reference evidence="3" key="1">
    <citation type="submission" date="2020-07" db="EMBL/GenBank/DDBJ databases">
        <authorList>
            <person name="Partida-Martinez L."/>
            <person name="Huntemann M."/>
            <person name="Clum A."/>
            <person name="Wang J."/>
            <person name="Palaniappan K."/>
            <person name="Ritter S."/>
            <person name="Chen I.-M."/>
            <person name="Stamatis D."/>
            <person name="Reddy T."/>
            <person name="O'Malley R."/>
            <person name="Daum C."/>
            <person name="Shapiro N."/>
            <person name="Ivanova N."/>
            <person name="Kyrpides N."/>
            <person name="Woyke T."/>
        </authorList>
    </citation>
    <scope>NUCLEOTIDE SEQUENCE [LARGE SCALE GENOMIC DNA]</scope>
    <source>
        <strain evidence="3">AT2.8</strain>
    </source>
</reference>
<dbReference type="InterPro" id="IPR019454">
    <property type="entry name" value="Lipoprot_YkyA-like"/>
</dbReference>
<keyword evidence="2" id="KW-0269">Exonuclease</keyword>
<reference evidence="3" key="2">
    <citation type="submission" date="2020-08" db="EMBL/GenBank/DDBJ databases">
        <title>The Agave Microbiome: Exploring the role of microbial communities in plant adaptations to desert environments.</title>
        <authorList>
            <person name="Partida-Martinez L.P."/>
        </authorList>
    </citation>
    <scope>NUCLEOTIDE SEQUENCE [LARGE SCALE GENOMIC DNA]</scope>
    <source>
        <strain evidence="3">AT2.8</strain>
    </source>
</reference>
<dbReference type="SUPFAM" id="SSF140423">
    <property type="entry name" value="MW0975(SA0943)-like"/>
    <property type="match status" value="1"/>
</dbReference>
<evidence type="ECO:0000313" key="3">
    <source>
        <dbReference type="Proteomes" id="UP000548423"/>
    </source>
</evidence>
<dbReference type="PROSITE" id="PS51257">
    <property type="entry name" value="PROKAR_LIPOPROTEIN"/>
    <property type="match status" value="1"/>
</dbReference>
<evidence type="ECO:0000256" key="1">
    <source>
        <dbReference type="SAM" id="Coils"/>
    </source>
</evidence>
<keyword evidence="2" id="KW-0378">Hydrolase</keyword>
<dbReference type="EMBL" id="JACCBX010000004">
    <property type="protein sequence ID" value="NYE05360.1"/>
    <property type="molecule type" value="Genomic_DNA"/>
</dbReference>
<keyword evidence="1" id="KW-0175">Coiled coil</keyword>
<feature type="coiled-coil region" evidence="1">
    <location>
        <begin position="94"/>
        <end position="168"/>
    </location>
</feature>